<feature type="compositionally biased region" description="Polar residues" evidence="8">
    <location>
        <begin position="1"/>
        <end position="12"/>
    </location>
</feature>
<accession>A0A2T7BKJ8</accession>
<keyword evidence="10" id="KW-1185">Reference proteome</keyword>
<evidence type="ECO:0000256" key="6">
    <source>
        <dbReference type="ARBA" id="ARBA00023136"/>
    </source>
</evidence>
<reference evidence="9 10" key="1">
    <citation type="submission" date="2018-04" db="EMBL/GenBank/DDBJ databases">
        <title>Chitinophaga fuyangensis sp. nov., isolated from soil in a chemical factory.</title>
        <authorList>
            <person name="Chen K."/>
        </authorList>
    </citation>
    <scope>NUCLEOTIDE SEQUENCE [LARGE SCALE GENOMIC DNA]</scope>
    <source>
        <strain evidence="9 10">LY-1</strain>
    </source>
</reference>
<dbReference type="Pfam" id="PF02472">
    <property type="entry name" value="ExbD"/>
    <property type="match status" value="1"/>
</dbReference>
<keyword evidence="3" id="KW-1003">Cell membrane</keyword>
<evidence type="ECO:0000256" key="1">
    <source>
        <dbReference type="ARBA" id="ARBA00004162"/>
    </source>
</evidence>
<comment type="caution">
    <text evidence="9">The sequence shown here is derived from an EMBL/GenBank/DDBJ whole genome shotgun (WGS) entry which is preliminary data.</text>
</comment>
<evidence type="ECO:0000256" key="2">
    <source>
        <dbReference type="ARBA" id="ARBA00005811"/>
    </source>
</evidence>
<dbReference type="PANTHER" id="PTHR30558">
    <property type="entry name" value="EXBD MEMBRANE COMPONENT OF PMF-DRIVEN MACROMOLECULE IMPORT SYSTEM"/>
    <property type="match status" value="1"/>
</dbReference>
<dbReference type="GO" id="GO:0015031">
    <property type="term" value="P:protein transport"/>
    <property type="evidence" value="ECO:0007669"/>
    <property type="project" value="UniProtKB-KW"/>
</dbReference>
<evidence type="ECO:0000313" key="9">
    <source>
        <dbReference type="EMBL" id="PUZ28198.1"/>
    </source>
</evidence>
<dbReference type="Proteomes" id="UP000244450">
    <property type="component" value="Unassembled WGS sequence"/>
</dbReference>
<evidence type="ECO:0000256" key="4">
    <source>
        <dbReference type="ARBA" id="ARBA00022692"/>
    </source>
</evidence>
<comment type="similarity">
    <text evidence="2 7">Belongs to the ExbD/TolR family.</text>
</comment>
<keyword evidence="7" id="KW-0813">Transport</keyword>
<evidence type="ECO:0000256" key="3">
    <source>
        <dbReference type="ARBA" id="ARBA00022475"/>
    </source>
</evidence>
<dbReference type="GO" id="GO:0022857">
    <property type="term" value="F:transmembrane transporter activity"/>
    <property type="evidence" value="ECO:0007669"/>
    <property type="project" value="InterPro"/>
</dbReference>
<name>A0A2T7BKJ8_9BACT</name>
<dbReference type="PANTHER" id="PTHR30558:SF3">
    <property type="entry name" value="BIOPOLYMER TRANSPORT PROTEIN EXBD-RELATED"/>
    <property type="match status" value="1"/>
</dbReference>
<dbReference type="AlphaFoldDB" id="A0A2T7BKJ8"/>
<gene>
    <name evidence="9" type="ORF">DCC81_01575</name>
</gene>
<keyword evidence="4 7" id="KW-0812">Transmembrane</keyword>
<sequence>MAGMNTNTQTRSRGGVRRSKKLSTRVDMTPMVDLGFLLITFFMLTTTMAKPRVTNLLMPASDGKQMPLSASKALTVLLGPDNRIAFYESNGEETAPHPQDIHNTTYAEATGIGDIIRRKQKLLAAAGHPGDLMLLIKPASSSTYKNAVDLLDEVSINRVHRYAFMDIAPWEAQYFQ</sequence>
<proteinExistence type="inferred from homology"/>
<dbReference type="RefSeq" id="WP_108684839.1">
    <property type="nucleotide sequence ID" value="NZ_QCYK01000001.1"/>
</dbReference>
<keyword evidence="6" id="KW-0472">Membrane</keyword>
<dbReference type="InterPro" id="IPR003400">
    <property type="entry name" value="ExbD"/>
</dbReference>
<dbReference type="EMBL" id="QCYK01000001">
    <property type="protein sequence ID" value="PUZ28198.1"/>
    <property type="molecule type" value="Genomic_DNA"/>
</dbReference>
<evidence type="ECO:0000256" key="7">
    <source>
        <dbReference type="RuleBase" id="RU003879"/>
    </source>
</evidence>
<organism evidence="9 10">
    <name type="scientific">Chitinophaga parva</name>
    <dbReference type="NCBI Taxonomy" id="2169414"/>
    <lineage>
        <taxon>Bacteria</taxon>
        <taxon>Pseudomonadati</taxon>
        <taxon>Bacteroidota</taxon>
        <taxon>Chitinophagia</taxon>
        <taxon>Chitinophagales</taxon>
        <taxon>Chitinophagaceae</taxon>
        <taxon>Chitinophaga</taxon>
    </lineage>
</organism>
<evidence type="ECO:0000256" key="8">
    <source>
        <dbReference type="SAM" id="MobiDB-lite"/>
    </source>
</evidence>
<comment type="subcellular location">
    <subcellularLocation>
        <location evidence="1">Cell membrane</location>
        <topology evidence="1">Single-pass membrane protein</topology>
    </subcellularLocation>
    <subcellularLocation>
        <location evidence="7">Cell membrane</location>
        <topology evidence="7">Single-pass type II membrane protein</topology>
    </subcellularLocation>
</comment>
<dbReference type="GO" id="GO:0005886">
    <property type="term" value="C:plasma membrane"/>
    <property type="evidence" value="ECO:0007669"/>
    <property type="project" value="UniProtKB-SubCell"/>
</dbReference>
<evidence type="ECO:0000313" key="10">
    <source>
        <dbReference type="Proteomes" id="UP000244450"/>
    </source>
</evidence>
<keyword evidence="5" id="KW-1133">Transmembrane helix</keyword>
<protein>
    <submittedName>
        <fullName evidence="9">Biopolymer transporter ExbD</fullName>
    </submittedName>
</protein>
<evidence type="ECO:0000256" key="5">
    <source>
        <dbReference type="ARBA" id="ARBA00022989"/>
    </source>
</evidence>
<feature type="region of interest" description="Disordered" evidence="8">
    <location>
        <begin position="1"/>
        <end position="22"/>
    </location>
</feature>
<keyword evidence="7" id="KW-0653">Protein transport</keyword>
<dbReference type="OrthoDB" id="952702at2"/>